<accession>A0A835HGM6</accession>
<dbReference type="AlphaFoldDB" id="A0A835HGM6"/>
<keyword evidence="2" id="KW-0408">Iron</keyword>
<dbReference type="PANTHER" id="PTHR11670">
    <property type="entry name" value="ACONITASE/IRON-RESPONSIVE ELEMENT FAMILY MEMBER"/>
    <property type="match status" value="1"/>
</dbReference>
<dbReference type="InterPro" id="IPR006249">
    <property type="entry name" value="Aconitase/IRP2"/>
</dbReference>
<dbReference type="Pfam" id="PF00330">
    <property type="entry name" value="Aconitase"/>
    <property type="match status" value="1"/>
</dbReference>
<dbReference type="GO" id="GO:0046872">
    <property type="term" value="F:metal ion binding"/>
    <property type="evidence" value="ECO:0007669"/>
    <property type="project" value="UniProtKB-KW"/>
</dbReference>
<dbReference type="OrthoDB" id="2279155at2759"/>
<comment type="caution">
    <text evidence="5">The sequence shown here is derived from an EMBL/GenBank/DDBJ whole genome shotgun (WGS) entry which is preliminary data.</text>
</comment>
<sequence>MHCSVLFSYNLIFTFAKFVEFYGEVMSKLSLADHATIANMSPEYGATMGFFPVDHVTLQYLKLARISDDTVSMIEAYLQANKMFVDYNEPQIERVYSSYLELNLVLQPWVSGPKRSNSTDVEDLEKRTPFGVVEIRDLFFLLCPMRKKILPEACKETQLHALNPQSWLQVERGKLTKSPLFSPSSIESLIKVPEPPILPFYNPVDYVEVLAQIHEELESYPRHKRSNLYLLQFQVFRGLEEVKLLRRSLLLAWKKASTIHEKIVFGAWLKYEKLGEELISELLASCGKCAQEFGPIGIAS</sequence>
<protein>
    <recommendedName>
        <fullName evidence="4">Aconitase/3-isopropylmalate dehydratase large subunit alpha/beta/alpha domain-containing protein</fullName>
    </recommendedName>
</protein>
<name>A0A835HGM6_9MAGN</name>
<proteinExistence type="predicted"/>
<evidence type="ECO:0000256" key="2">
    <source>
        <dbReference type="ARBA" id="ARBA00023004"/>
    </source>
</evidence>
<dbReference type="InterPro" id="IPR015931">
    <property type="entry name" value="Acnase/IPM_dHydase_lsu_aba_1/3"/>
</dbReference>
<dbReference type="InterPro" id="IPR036008">
    <property type="entry name" value="Aconitase_4Fe-4S_dom"/>
</dbReference>
<evidence type="ECO:0000313" key="5">
    <source>
        <dbReference type="EMBL" id="KAF9596518.1"/>
    </source>
</evidence>
<feature type="domain" description="Aconitase/3-isopropylmalate dehydratase large subunit alpha/beta/alpha" evidence="4">
    <location>
        <begin position="17"/>
        <end position="118"/>
    </location>
</feature>
<organism evidence="5 6">
    <name type="scientific">Coptis chinensis</name>
    <dbReference type="NCBI Taxonomy" id="261450"/>
    <lineage>
        <taxon>Eukaryota</taxon>
        <taxon>Viridiplantae</taxon>
        <taxon>Streptophyta</taxon>
        <taxon>Embryophyta</taxon>
        <taxon>Tracheophyta</taxon>
        <taxon>Spermatophyta</taxon>
        <taxon>Magnoliopsida</taxon>
        <taxon>Ranunculales</taxon>
        <taxon>Ranunculaceae</taxon>
        <taxon>Coptidoideae</taxon>
        <taxon>Coptis</taxon>
    </lineage>
</organism>
<dbReference type="Proteomes" id="UP000631114">
    <property type="component" value="Unassembled WGS sequence"/>
</dbReference>
<gene>
    <name evidence="5" type="ORF">IFM89_012249</name>
</gene>
<dbReference type="InterPro" id="IPR001030">
    <property type="entry name" value="Acoase/IPM_deHydtase_lsu_aba"/>
</dbReference>
<reference evidence="5 6" key="1">
    <citation type="submission" date="2020-10" db="EMBL/GenBank/DDBJ databases">
        <title>The Coptis chinensis genome and diversification of protoberbering-type alkaloids.</title>
        <authorList>
            <person name="Wang B."/>
            <person name="Shu S."/>
            <person name="Song C."/>
            <person name="Liu Y."/>
        </authorList>
    </citation>
    <scope>NUCLEOTIDE SEQUENCE [LARGE SCALE GENOMIC DNA]</scope>
    <source>
        <strain evidence="5">HL-2020</strain>
        <tissue evidence="5">Leaf</tissue>
    </source>
</reference>
<dbReference type="GO" id="GO:0051536">
    <property type="term" value="F:iron-sulfur cluster binding"/>
    <property type="evidence" value="ECO:0007669"/>
    <property type="project" value="UniProtKB-KW"/>
</dbReference>
<evidence type="ECO:0000313" key="6">
    <source>
        <dbReference type="Proteomes" id="UP000631114"/>
    </source>
</evidence>
<keyword evidence="3" id="KW-0411">Iron-sulfur</keyword>
<dbReference type="SUPFAM" id="SSF53732">
    <property type="entry name" value="Aconitase iron-sulfur domain"/>
    <property type="match status" value="1"/>
</dbReference>
<evidence type="ECO:0000256" key="3">
    <source>
        <dbReference type="ARBA" id="ARBA00023014"/>
    </source>
</evidence>
<evidence type="ECO:0000256" key="1">
    <source>
        <dbReference type="ARBA" id="ARBA00022723"/>
    </source>
</evidence>
<keyword evidence="1" id="KW-0479">Metal-binding</keyword>
<dbReference type="EMBL" id="JADFTS010000007">
    <property type="protein sequence ID" value="KAF9596518.1"/>
    <property type="molecule type" value="Genomic_DNA"/>
</dbReference>
<evidence type="ECO:0000259" key="4">
    <source>
        <dbReference type="Pfam" id="PF00330"/>
    </source>
</evidence>
<dbReference type="Gene3D" id="3.30.499.10">
    <property type="entry name" value="Aconitase, domain 3"/>
    <property type="match status" value="1"/>
</dbReference>
<keyword evidence="6" id="KW-1185">Reference proteome</keyword>